<dbReference type="InParanoid" id="A0A409W6L4"/>
<dbReference type="AlphaFoldDB" id="A0A409W6L4"/>
<feature type="compositionally biased region" description="Polar residues" evidence="1">
    <location>
        <begin position="76"/>
        <end position="86"/>
    </location>
</feature>
<accession>A0A409W6L4</accession>
<organism evidence="2 3">
    <name type="scientific">Panaeolus cyanescens</name>
    <dbReference type="NCBI Taxonomy" id="181874"/>
    <lineage>
        <taxon>Eukaryota</taxon>
        <taxon>Fungi</taxon>
        <taxon>Dikarya</taxon>
        <taxon>Basidiomycota</taxon>
        <taxon>Agaricomycotina</taxon>
        <taxon>Agaricomycetes</taxon>
        <taxon>Agaricomycetidae</taxon>
        <taxon>Agaricales</taxon>
        <taxon>Agaricineae</taxon>
        <taxon>Galeropsidaceae</taxon>
        <taxon>Panaeolus</taxon>
    </lineage>
</organism>
<keyword evidence="3" id="KW-1185">Reference proteome</keyword>
<evidence type="ECO:0000313" key="3">
    <source>
        <dbReference type="Proteomes" id="UP000284842"/>
    </source>
</evidence>
<gene>
    <name evidence="2" type="ORF">CVT24_012861</name>
</gene>
<evidence type="ECO:0000256" key="1">
    <source>
        <dbReference type="SAM" id="MobiDB-lite"/>
    </source>
</evidence>
<reference evidence="2 3" key="1">
    <citation type="journal article" date="2018" name="Evol. Lett.">
        <title>Horizontal gene cluster transfer increased hallucinogenic mushroom diversity.</title>
        <authorList>
            <person name="Reynolds H.T."/>
            <person name="Vijayakumar V."/>
            <person name="Gluck-Thaler E."/>
            <person name="Korotkin H.B."/>
            <person name="Matheny P.B."/>
            <person name="Slot J.C."/>
        </authorList>
    </citation>
    <scope>NUCLEOTIDE SEQUENCE [LARGE SCALE GENOMIC DNA]</scope>
    <source>
        <strain evidence="2 3">2629</strain>
    </source>
</reference>
<evidence type="ECO:0000313" key="2">
    <source>
        <dbReference type="EMBL" id="PPQ74170.1"/>
    </source>
</evidence>
<dbReference type="Proteomes" id="UP000284842">
    <property type="component" value="Unassembled WGS sequence"/>
</dbReference>
<protein>
    <submittedName>
        <fullName evidence="2">Uncharacterized protein</fullName>
    </submittedName>
</protein>
<feature type="compositionally biased region" description="Polar residues" evidence="1">
    <location>
        <begin position="1"/>
        <end position="11"/>
    </location>
</feature>
<comment type="caution">
    <text evidence="2">The sequence shown here is derived from an EMBL/GenBank/DDBJ whole genome shotgun (WGS) entry which is preliminary data.</text>
</comment>
<dbReference type="OrthoDB" id="6077919at2759"/>
<sequence length="296" mass="32792">MPHRNSLSTSSDHSHEHLSSNPYQVDFQGHDGDPYALQQYRMRGSRSRGHDDPQSPPRDTSPHYYHANGYEDHYTQTHNHQANTGSPHWAVPVPGPYADAPHHHPGLYAQRRGSIADSEASTVASCDYAVTDIGFPVAEELNRPVHIPAVNFQDSAFDNFGPTAFLDIIPGPSSQIVSTHNRIVRESMYKDRQAHIASMSIIESMAKIRLRVSHGGIVEQVNPVDRNNVLAEIEAFTATTTPELQSWIYAGSQRKVGTIANARISVSRRTNRNGSQLFCCAWCSLVTTTKNNLGSK</sequence>
<feature type="region of interest" description="Disordered" evidence="1">
    <location>
        <begin position="1"/>
        <end position="106"/>
    </location>
</feature>
<proteinExistence type="predicted"/>
<name>A0A409W6L4_9AGAR</name>
<dbReference type="EMBL" id="NHTK01005771">
    <property type="protein sequence ID" value="PPQ74170.1"/>
    <property type="molecule type" value="Genomic_DNA"/>
</dbReference>